<dbReference type="EMBL" id="LR797284">
    <property type="protein sequence ID" value="CAB4198900.1"/>
    <property type="molecule type" value="Genomic_DNA"/>
</dbReference>
<protein>
    <submittedName>
        <fullName evidence="4">Uncharacterized protein</fullName>
    </submittedName>
</protein>
<sequence length="139" mass="15269">MKKILFAFAFIAMVAIAPAQTVIKPLMKGTTAYATITNTGTDSILVVLTQGYKNISFQPKVTKISGTMTSNSKPQLYGSFDGNRYYTITGDTLHITNTSTPIYTSWVKSSQDYKYYKVVWTGAGTMSAKLECLFMGVTN</sequence>
<evidence type="ECO:0000313" key="2">
    <source>
        <dbReference type="EMBL" id="CAB4171478.1"/>
    </source>
</evidence>
<accession>A0A6J5RN82</accession>
<dbReference type="EMBL" id="LR796778">
    <property type="protein sequence ID" value="CAB4165017.1"/>
    <property type="molecule type" value="Genomic_DNA"/>
</dbReference>
<dbReference type="EMBL" id="LR796950">
    <property type="protein sequence ID" value="CAB4177273.1"/>
    <property type="molecule type" value="Genomic_DNA"/>
</dbReference>
<reference evidence="4" key="1">
    <citation type="submission" date="2020-05" db="EMBL/GenBank/DDBJ databases">
        <authorList>
            <person name="Chiriac C."/>
            <person name="Salcher M."/>
            <person name="Ghai R."/>
            <person name="Kavagutti S V."/>
        </authorList>
    </citation>
    <scope>NUCLEOTIDE SEQUENCE</scope>
</reference>
<dbReference type="EMBL" id="LR796866">
    <property type="protein sequence ID" value="CAB4171478.1"/>
    <property type="molecule type" value="Genomic_DNA"/>
</dbReference>
<organism evidence="4">
    <name type="scientific">uncultured Caudovirales phage</name>
    <dbReference type="NCBI Taxonomy" id="2100421"/>
    <lineage>
        <taxon>Viruses</taxon>
        <taxon>Duplodnaviria</taxon>
        <taxon>Heunggongvirae</taxon>
        <taxon>Uroviricota</taxon>
        <taxon>Caudoviricetes</taxon>
        <taxon>Peduoviridae</taxon>
        <taxon>Maltschvirus</taxon>
        <taxon>Maltschvirus maltsch</taxon>
    </lineage>
</organism>
<dbReference type="EMBL" id="LR797398">
    <property type="protein sequence ID" value="CAB4213581.1"/>
    <property type="molecule type" value="Genomic_DNA"/>
</dbReference>
<evidence type="ECO:0000313" key="1">
    <source>
        <dbReference type="EMBL" id="CAB4165017.1"/>
    </source>
</evidence>
<proteinExistence type="predicted"/>
<evidence type="ECO:0000313" key="4">
    <source>
        <dbReference type="EMBL" id="CAB4198900.1"/>
    </source>
</evidence>
<evidence type="ECO:0000313" key="5">
    <source>
        <dbReference type="EMBL" id="CAB4213581.1"/>
    </source>
</evidence>
<evidence type="ECO:0000313" key="6">
    <source>
        <dbReference type="EMBL" id="CAB4218418.1"/>
    </source>
</evidence>
<name>A0A6J5RN82_9CAUD</name>
<gene>
    <name evidence="3" type="ORF">UFOVP1001_7</name>
    <name evidence="4" type="ORF">UFOVP1338_3</name>
    <name evidence="5" type="ORF">UFOVP1447_64</name>
    <name evidence="6" type="ORF">UFOVP1599_60</name>
    <name evidence="1" type="ORF">UFOVP827_4</name>
    <name evidence="2" type="ORF">UFOVP916_49</name>
</gene>
<evidence type="ECO:0000313" key="3">
    <source>
        <dbReference type="EMBL" id="CAB4177273.1"/>
    </source>
</evidence>
<dbReference type="EMBL" id="LR797462">
    <property type="protein sequence ID" value="CAB4218418.1"/>
    <property type="molecule type" value="Genomic_DNA"/>
</dbReference>